<dbReference type="EnsemblPlants" id="Solyc10g051253.1.1">
    <property type="protein sequence ID" value="Solyc10g051253.1.1"/>
    <property type="gene ID" value="Solyc10g051253.1"/>
</dbReference>
<reference evidence="1" key="2">
    <citation type="submission" date="2019-01" db="UniProtKB">
        <authorList>
            <consortium name="EnsemblPlants"/>
        </authorList>
    </citation>
    <scope>IDENTIFICATION</scope>
    <source>
        <strain evidence="1">cv. Heinz 1706</strain>
    </source>
</reference>
<protein>
    <submittedName>
        <fullName evidence="1">Uncharacterized protein</fullName>
    </submittedName>
</protein>
<accession>A0A3Q7IHF5</accession>
<keyword evidence="2" id="KW-1185">Reference proteome</keyword>
<dbReference type="AlphaFoldDB" id="A0A3Q7IHF5"/>
<evidence type="ECO:0000313" key="1">
    <source>
        <dbReference type="EnsemblPlants" id="Solyc10g051253.1.1"/>
    </source>
</evidence>
<sequence length="75" mass="8782">MGNGSRLCIGLSIIYFMISTGNLKRLARIIENLERKFIMRRRKREPSLRRKDFISPMQDAKNKKTLELKLNSATN</sequence>
<reference evidence="1" key="1">
    <citation type="journal article" date="2012" name="Nature">
        <title>The tomato genome sequence provides insights into fleshy fruit evolution.</title>
        <authorList>
            <consortium name="Tomato Genome Consortium"/>
        </authorList>
    </citation>
    <scope>NUCLEOTIDE SEQUENCE [LARGE SCALE GENOMIC DNA]</scope>
    <source>
        <strain evidence="1">cv. Heinz 1706</strain>
    </source>
</reference>
<dbReference type="Proteomes" id="UP000004994">
    <property type="component" value="Chromosome 10"/>
</dbReference>
<proteinExistence type="predicted"/>
<dbReference type="InParanoid" id="A0A3Q7IHF5"/>
<name>A0A3Q7IHF5_SOLLC</name>
<organism evidence="1">
    <name type="scientific">Solanum lycopersicum</name>
    <name type="common">Tomato</name>
    <name type="synonym">Lycopersicon esculentum</name>
    <dbReference type="NCBI Taxonomy" id="4081"/>
    <lineage>
        <taxon>Eukaryota</taxon>
        <taxon>Viridiplantae</taxon>
        <taxon>Streptophyta</taxon>
        <taxon>Embryophyta</taxon>
        <taxon>Tracheophyta</taxon>
        <taxon>Spermatophyta</taxon>
        <taxon>Magnoliopsida</taxon>
        <taxon>eudicotyledons</taxon>
        <taxon>Gunneridae</taxon>
        <taxon>Pentapetalae</taxon>
        <taxon>asterids</taxon>
        <taxon>lamiids</taxon>
        <taxon>Solanales</taxon>
        <taxon>Solanaceae</taxon>
        <taxon>Solanoideae</taxon>
        <taxon>Solaneae</taxon>
        <taxon>Solanum</taxon>
        <taxon>Solanum subgen. Lycopersicon</taxon>
    </lineage>
</organism>
<evidence type="ECO:0000313" key="2">
    <source>
        <dbReference type="Proteomes" id="UP000004994"/>
    </source>
</evidence>
<dbReference type="Gramene" id="Solyc10g051253.1.1">
    <property type="protein sequence ID" value="Solyc10g051253.1.1"/>
    <property type="gene ID" value="Solyc10g051253.1"/>
</dbReference>